<dbReference type="Proteomes" id="UP000593567">
    <property type="component" value="Unassembled WGS sequence"/>
</dbReference>
<organism evidence="4 5">
    <name type="scientific">Bugula neritina</name>
    <name type="common">Brown bryozoan</name>
    <name type="synonym">Sertularia neritina</name>
    <dbReference type="NCBI Taxonomy" id="10212"/>
    <lineage>
        <taxon>Eukaryota</taxon>
        <taxon>Metazoa</taxon>
        <taxon>Spiralia</taxon>
        <taxon>Lophotrochozoa</taxon>
        <taxon>Bryozoa</taxon>
        <taxon>Gymnolaemata</taxon>
        <taxon>Cheilostomatida</taxon>
        <taxon>Flustrina</taxon>
        <taxon>Buguloidea</taxon>
        <taxon>Bugulidae</taxon>
        <taxon>Bugula</taxon>
    </lineage>
</organism>
<feature type="domain" description="Peptidase C1A papain C-terminal" evidence="3">
    <location>
        <begin position="57"/>
        <end position="123"/>
    </location>
</feature>
<evidence type="ECO:0000259" key="3">
    <source>
        <dbReference type="Pfam" id="PF00112"/>
    </source>
</evidence>
<dbReference type="Pfam" id="PF00112">
    <property type="entry name" value="Peptidase_C1"/>
    <property type="match status" value="1"/>
</dbReference>
<sequence length="137" mass="15557">MMFKLASVIALLALVCLVHGSMYNKPQCYSNPEEDLKAKGVRLNLPRPHEYMSVSDLPQSHDWRNISGVNYCSPTRNQHIPQYCGSCWAMGTTSALADRFNIKRKNAWPGTYLSVQNLIDCGNVSQFWLFFLVLSHC</sequence>
<protein>
    <submittedName>
        <fullName evidence="4">CTSZ</fullName>
    </submittedName>
</protein>
<dbReference type="GO" id="GO:0008234">
    <property type="term" value="F:cysteine-type peptidase activity"/>
    <property type="evidence" value="ECO:0007669"/>
    <property type="project" value="InterPro"/>
</dbReference>
<comment type="caution">
    <text evidence="4">The sequence shown here is derived from an EMBL/GenBank/DDBJ whole genome shotgun (WGS) entry which is preliminary data.</text>
</comment>
<dbReference type="AlphaFoldDB" id="A0A7J7JZU2"/>
<proteinExistence type="inferred from homology"/>
<dbReference type="PANTHER" id="PTHR12411">
    <property type="entry name" value="CYSTEINE PROTEASE FAMILY C1-RELATED"/>
    <property type="match status" value="1"/>
</dbReference>
<keyword evidence="5" id="KW-1185">Reference proteome</keyword>
<dbReference type="Gene3D" id="3.90.70.10">
    <property type="entry name" value="Cysteine proteinases"/>
    <property type="match status" value="1"/>
</dbReference>
<name>A0A7J7JZU2_BUGNE</name>
<evidence type="ECO:0000313" key="4">
    <source>
        <dbReference type="EMBL" id="KAF6031181.1"/>
    </source>
</evidence>
<evidence type="ECO:0000313" key="5">
    <source>
        <dbReference type="Proteomes" id="UP000593567"/>
    </source>
</evidence>
<dbReference type="SUPFAM" id="SSF54001">
    <property type="entry name" value="Cysteine proteinases"/>
    <property type="match status" value="1"/>
</dbReference>
<gene>
    <name evidence="4" type="ORF">EB796_010539</name>
</gene>
<dbReference type="EMBL" id="VXIV02001635">
    <property type="protein sequence ID" value="KAF6031181.1"/>
    <property type="molecule type" value="Genomic_DNA"/>
</dbReference>
<keyword evidence="2" id="KW-0732">Signal</keyword>
<feature type="chain" id="PRO_5029464627" evidence="2">
    <location>
        <begin position="21"/>
        <end position="137"/>
    </location>
</feature>
<feature type="signal peptide" evidence="2">
    <location>
        <begin position="1"/>
        <end position="20"/>
    </location>
</feature>
<dbReference type="GO" id="GO:0006508">
    <property type="term" value="P:proteolysis"/>
    <property type="evidence" value="ECO:0007669"/>
    <property type="project" value="InterPro"/>
</dbReference>
<dbReference type="OrthoDB" id="190265at2759"/>
<dbReference type="InterPro" id="IPR038765">
    <property type="entry name" value="Papain-like_cys_pep_sf"/>
</dbReference>
<accession>A0A7J7JZU2</accession>
<evidence type="ECO:0000256" key="1">
    <source>
        <dbReference type="ARBA" id="ARBA00008455"/>
    </source>
</evidence>
<comment type="similarity">
    <text evidence="1">Belongs to the peptidase C1 family.</text>
</comment>
<evidence type="ECO:0000256" key="2">
    <source>
        <dbReference type="SAM" id="SignalP"/>
    </source>
</evidence>
<dbReference type="InterPro" id="IPR013128">
    <property type="entry name" value="Peptidase_C1A"/>
</dbReference>
<reference evidence="4" key="1">
    <citation type="submission" date="2020-06" db="EMBL/GenBank/DDBJ databases">
        <title>Draft genome of Bugula neritina, a colonial animal packing powerful symbionts and potential medicines.</title>
        <authorList>
            <person name="Rayko M."/>
        </authorList>
    </citation>
    <scope>NUCLEOTIDE SEQUENCE [LARGE SCALE GENOMIC DNA]</scope>
    <source>
        <strain evidence="4">Kwan_BN1</strain>
    </source>
</reference>
<dbReference type="InterPro" id="IPR000668">
    <property type="entry name" value="Peptidase_C1A_C"/>
</dbReference>